<feature type="domain" description="HTH tetR-type" evidence="6">
    <location>
        <begin position="22"/>
        <end position="81"/>
    </location>
</feature>
<feature type="compositionally biased region" description="Gly residues" evidence="5">
    <location>
        <begin position="223"/>
        <end position="240"/>
    </location>
</feature>
<dbReference type="PANTHER" id="PTHR30055">
    <property type="entry name" value="HTH-TYPE TRANSCRIPTIONAL REGULATOR RUTR"/>
    <property type="match status" value="1"/>
</dbReference>
<evidence type="ECO:0000256" key="1">
    <source>
        <dbReference type="ARBA" id="ARBA00023015"/>
    </source>
</evidence>
<dbReference type="EMBL" id="CP109106">
    <property type="protein sequence ID" value="WSB72108.1"/>
    <property type="molecule type" value="Genomic_DNA"/>
</dbReference>
<evidence type="ECO:0000256" key="4">
    <source>
        <dbReference type="PROSITE-ProRule" id="PRU00335"/>
    </source>
</evidence>
<dbReference type="Pfam" id="PF00440">
    <property type="entry name" value="TetR_N"/>
    <property type="match status" value="1"/>
</dbReference>
<protein>
    <submittedName>
        <fullName evidence="7">TetR/AcrR family transcriptional regulator</fullName>
    </submittedName>
</protein>
<dbReference type="RefSeq" id="WP_326621788.1">
    <property type="nucleotide sequence ID" value="NZ_CP109106.1"/>
</dbReference>
<dbReference type="Pfam" id="PF17754">
    <property type="entry name" value="TetR_C_14"/>
    <property type="match status" value="1"/>
</dbReference>
<dbReference type="SUPFAM" id="SSF46689">
    <property type="entry name" value="Homeodomain-like"/>
    <property type="match status" value="1"/>
</dbReference>
<evidence type="ECO:0000313" key="8">
    <source>
        <dbReference type="Proteomes" id="UP001344251"/>
    </source>
</evidence>
<accession>A0ABZ1FQ22</accession>
<feature type="region of interest" description="Disordered" evidence="5">
    <location>
        <begin position="212"/>
        <end position="240"/>
    </location>
</feature>
<dbReference type="InterPro" id="IPR001647">
    <property type="entry name" value="HTH_TetR"/>
</dbReference>
<gene>
    <name evidence="7" type="ORF">OG863_31500</name>
</gene>
<dbReference type="InterPro" id="IPR050109">
    <property type="entry name" value="HTH-type_TetR-like_transc_reg"/>
</dbReference>
<dbReference type="Proteomes" id="UP001344251">
    <property type="component" value="Chromosome"/>
</dbReference>
<feature type="DNA-binding region" description="H-T-H motif" evidence="4">
    <location>
        <begin position="44"/>
        <end position="63"/>
    </location>
</feature>
<keyword evidence="8" id="KW-1185">Reference proteome</keyword>
<dbReference type="Gene3D" id="1.10.357.10">
    <property type="entry name" value="Tetracycline Repressor, domain 2"/>
    <property type="match status" value="1"/>
</dbReference>
<evidence type="ECO:0000259" key="6">
    <source>
        <dbReference type="PROSITE" id="PS50977"/>
    </source>
</evidence>
<keyword evidence="3" id="KW-0804">Transcription</keyword>
<dbReference type="PROSITE" id="PS50977">
    <property type="entry name" value="HTH_TETR_2"/>
    <property type="match status" value="1"/>
</dbReference>
<reference evidence="7 8" key="1">
    <citation type="submission" date="2022-10" db="EMBL/GenBank/DDBJ databases">
        <title>The complete genomes of actinobacterial strains from the NBC collection.</title>
        <authorList>
            <person name="Joergensen T.S."/>
            <person name="Alvarez Arevalo M."/>
            <person name="Sterndorff E.B."/>
            <person name="Faurdal D."/>
            <person name="Vuksanovic O."/>
            <person name="Mourched A.-S."/>
            <person name="Charusanti P."/>
            <person name="Shaw S."/>
            <person name="Blin K."/>
            <person name="Weber T."/>
        </authorList>
    </citation>
    <scope>NUCLEOTIDE SEQUENCE [LARGE SCALE GENOMIC DNA]</scope>
    <source>
        <strain evidence="7 8">NBC 01774</strain>
    </source>
</reference>
<keyword evidence="2 4" id="KW-0238">DNA-binding</keyword>
<dbReference type="InterPro" id="IPR009057">
    <property type="entry name" value="Homeodomain-like_sf"/>
</dbReference>
<sequence length="240" mass="25519">MPTPPPRSAALPRPSLTERRKAATQLEIARTAAALFAERGTAVTADDIARASGVALRTFYRYFRTKEDAVAPLLADGVRQWIDELRAAPAGPDAPPVRETLERTARRSLTPADEPAAEALNWTRGLLRVMPDDPALRAVWHRVHHDSEEALMPVLARLTGTEPLETRLAAAAANTAMRVAVEEWAAGDGPPEGPQGPAGLVTRYMRALTAGLPQLDEPNGAAGRTGGGENAGRGGTHPGR</sequence>
<organism evidence="7 8">
    <name type="scientific">Streptomyces decoyicus</name>
    <dbReference type="NCBI Taxonomy" id="249567"/>
    <lineage>
        <taxon>Bacteria</taxon>
        <taxon>Bacillati</taxon>
        <taxon>Actinomycetota</taxon>
        <taxon>Actinomycetes</taxon>
        <taxon>Kitasatosporales</taxon>
        <taxon>Streptomycetaceae</taxon>
        <taxon>Streptomyces</taxon>
    </lineage>
</organism>
<evidence type="ECO:0000313" key="7">
    <source>
        <dbReference type="EMBL" id="WSB72108.1"/>
    </source>
</evidence>
<keyword evidence="1" id="KW-0805">Transcription regulation</keyword>
<evidence type="ECO:0000256" key="2">
    <source>
        <dbReference type="ARBA" id="ARBA00023125"/>
    </source>
</evidence>
<evidence type="ECO:0000256" key="3">
    <source>
        <dbReference type="ARBA" id="ARBA00023163"/>
    </source>
</evidence>
<dbReference type="PRINTS" id="PR00455">
    <property type="entry name" value="HTHTETR"/>
</dbReference>
<dbReference type="PANTHER" id="PTHR30055:SF238">
    <property type="entry name" value="MYCOFACTOCIN BIOSYNTHESIS TRANSCRIPTIONAL REGULATOR MFTR-RELATED"/>
    <property type="match status" value="1"/>
</dbReference>
<dbReference type="InterPro" id="IPR041347">
    <property type="entry name" value="MftR_C"/>
</dbReference>
<evidence type="ECO:0000256" key="5">
    <source>
        <dbReference type="SAM" id="MobiDB-lite"/>
    </source>
</evidence>
<name>A0ABZ1FQ22_9ACTN</name>
<proteinExistence type="predicted"/>